<dbReference type="RefSeq" id="WP_166322697.1">
    <property type="nucleotide sequence ID" value="NZ_CP049916.1"/>
</dbReference>
<dbReference type="Proteomes" id="UP000501939">
    <property type="component" value="Chromosome"/>
</dbReference>
<evidence type="ECO:0000256" key="1">
    <source>
        <dbReference type="SAM" id="SignalP"/>
    </source>
</evidence>
<evidence type="ECO:0008006" key="4">
    <source>
        <dbReference type="Google" id="ProtNLM"/>
    </source>
</evidence>
<protein>
    <recommendedName>
        <fullName evidence="4">DUF2845 domain-containing protein</fullName>
    </recommendedName>
</protein>
<evidence type="ECO:0000313" key="3">
    <source>
        <dbReference type="Proteomes" id="UP000501939"/>
    </source>
</evidence>
<keyword evidence="1" id="KW-0732">Signal</keyword>
<dbReference type="KEGG" id="alj:G8D99_03520"/>
<gene>
    <name evidence="2" type="ORF">G8D99_03520</name>
</gene>
<sequence length="99" mass="11144">MKKIMALILALSCSGIVFASMTETYSFRTATNQTITVGDSLDQLIDRTAQSPQSMKTTAWHEGTNTVNAMQYEYNIGENIYAVTVVNNQVRKIEYRKNI</sequence>
<accession>A0A6G8S210</accession>
<organism evidence="2 3">
    <name type="scientific">Acinetobacter lanii</name>
    <dbReference type="NCBI Taxonomy" id="2715163"/>
    <lineage>
        <taxon>Bacteria</taxon>
        <taxon>Pseudomonadati</taxon>
        <taxon>Pseudomonadota</taxon>
        <taxon>Gammaproteobacteria</taxon>
        <taxon>Moraxellales</taxon>
        <taxon>Moraxellaceae</taxon>
        <taxon>Acinetobacter</taxon>
    </lineage>
</organism>
<name>A0A6G8S210_9GAMM</name>
<dbReference type="EMBL" id="CP049916">
    <property type="protein sequence ID" value="QIO08187.1"/>
    <property type="molecule type" value="Genomic_DNA"/>
</dbReference>
<evidence type="ECO:0000313" key="2">
    <source>
        <dbReference type="EMBL" id="QIO08187.1"/>
    </source>
</evidence>
<feature type="chain" id="PRO_5026210397" description="DUF2845 domain-containing protein" evidence="1">
    <location>
        <begin position="20"/>
        <end position="99"/>
    </location>
</feature>
<dbReference type="AlphaFoldDB" id="A0A6G8S210"/>
<proteinExistence type="predicted"/>
<feature type="signal peptide" evidence="1">
    <location>
        <begin position="1"/>
        <end position="19"/>
    </location>
</feature>
<keyword evidence="3" id="KW-1185">Reference proteome</keyword>
<reference evidence="2 3" key="1">
    <citation type="submission" date="2020-03" db="EMBL/GenBank/DDBJ databases">
        <authorList>
            <person name="Zhu W."/>
        </authorList>
    </citation>
    <scope>NUCLEOTIDE SEQUENCE [LARGE SCALE GENOMIC DNA]</scope>
    <source>
        <strain evidence="2 3">185</strain>
    </source>
</reference>